<comment type="subcellular location">
    <subcellularLocation>
        <location evidence="1">Endoplasmic reticulum</location>
    </subcellularLocation>
</comment>
<dbReference type="InterPro" id="IPR002347">
    <property type="entry name" value="SDR_fam"/>
</dbReference>
<evidence type="ECO:0000313" key="5">
    <source>
        <dbReference type="Proteomes" id="UP000553193"/>
    </source>
</evidence>
<accession>A0A840A451</accession>
<keyword evidence="3" id="KW-0560">Oxidoreductase</keyword>
<evidence type="ECO:0008006" key="6">
    <source>
        <dbReference type="Google" id="ProtNLM"/>
    </source>
</evidence>
<dbReference type="PIRSF" id="PIRSF000126">
    <property type="entry name" value="11-beta-HSD1"/>
    <property type="match status" value="1"/>
</dbReference>
<dbReference type="PANTHER" id="PTHR43899">
    <property type="entry name" value="RH59310P"/>
    <property type="match status" value="1"/>
</dbReference>
<dbReference type="Gene3D" id="3.40.50.720">
    <property type="entry name" value="NAD(P)-binding Rossmann-like Domain"/>
    <property type="match status" value="1"/>
</dbReference>
<dbReference type="SUPFAM" id="SSF51735">
    <property type="entry name" value="NAD(P)-binding Rossmann-fold domains"/>
    <property type="match status" value="1"/>
</dbReference>
<dbReference type="GO" id="GO:0016491">
    <property type="term" value="F:oxidoreductase activity"/>
    <property type="evidence" value="ECO:0007669"/>
    <property type="project" value="UniProtKB-KW"/>
</dbReference>
<evidence type="ECO:0000256" key="3">
    <source>
        <dbReference type="ARBA" id="ARBA00023002"/>
    </source>
</evidence>
<sequence length="262" mass="27151">MSARLDRYGPWALVTGASDGIGQATTQRLAAQGFSLLLVARRAHRLEMLAAELRAAHGVAVRCLALDLGTEAGLATLRHESAAHDVGLLVAAAGFGTSGPFLAAPLDEELAMLDVNCRAVLALAHEFGNRFAARGRGGIVLFSSLVAFQGVPHAAGYAATKAFVQSLAEGIAPELRGRGVDVLAVAPGPVRSGFAARAGMRMGATESPATVADGLVAALGRRALVRPGMLSKALEFALTPLPRRGRVWMMGRVMSGMARHVA</sequence>
<dbReference type="InterPro" id="IPR051019">
    <property type="entry name" value="VLCFA-Steroid_DH"/>
</dbReference>
<dbReference type="Pfam" id="PF00106">
    <property type="entry name" value="adh_short"/>
    <property type="match status" value="1"/>
</dbReference>
<dbReference type="PROSITE" id="PS00061">
    <property type="entry name" value="ADH_SHORT"/>
    <property type="match status" value="1"/>
</dbReference>
<dbReference type="PRINTS" id="PR00081">
    <property type="entry name" value="GDHRDH"/>
</dbReference>
<organism evidence="4 5">
    <name type="scientific">Roseococcus suduntuyensis</name>
    <dbReference type="NCBI Taxonomy" id="455361"/>
    <lineage>
        <taxon>Bacteria</taxon>
        <taxon>Pseudomonadati</taxon>
        <taxon>Pseudomonadota</taxon>
        <taxon>Alphaproteobacteria</taxon>
        <taxon>Acetobacterales</taxon>
        <taxon>Roseomonadaceae</taxon>
        <taxon>Roseococcus</taxon>
    </lineage>
</organism>
<protein>
    <recommendedName>
        <fullName evidence="6">Short-chain dehydrogenase</fullName>
    </recommendedName>
</protein>
<proteinExistence type="inferred from homology"/>
<dbReference type="PANTHER" id="PTHR43899:SF13">
    <property type="entry name" value="RH59310P"/>
    <property type="match status" value="1"/>
</dbReference>
<gene>
    <name evidence="4" type="ORF">GGQ83_000134</name>
</gene>
<dbReference type="InterPro" id="IPR020904">
    <property type="entry name" value="Sc_DH/Rdtase_CS"/>
</dbReference>
<evidence type="ECO:0000256" key="2">
    <source>
        <dbReference type="ARBA" id="ARBA00006484"/>
    </source>
</evidence>
<dbReference type="EMBL" id="JACIDJ010000001">
    <property type="protein sequence ID" value="MBB3896708.1"/>
    <property type="molecule type" value="Genomic_DNA"/>
</dbReference>
<name>A0A840A451_9PROT</name>
<comment type="caution">
    <text evidence="4">The sequence shown here is derived from an EMBL/GenBank/DDBJ whole genome shotgun (WGS) entry which is preliminary data.</text>
</comment>
<dbReference type="RefSeq" id="WP_184381674.1">
    <property type="nucleotide sequence ID" value="NZ_JACIDJ010000001.1"/>
</dbReference>
<dbReference type="InterPro" id="IPR036291">
    <property type="entry name" value="NAD(P)-bd_dom_sf"/>
</dbReference>
<dbReference type="Proteomes" id="UP000553193">
    <property type="component" value="Unassembled WGS sequence"/>
</dbReference>
<evidence type="ECO:0000256" key="1">
    <source>
        <dbReference type="ARBA" id="ARBA00004240"/>
    </source>
</evidence>
<comment type="similarity">
    <text evidence="2">Belongs to the short-chain dehydrogenases/reductases (SDR) family.</text>
</comment>
<evidence type="ECO:0000313" key="4">
    <source>
        <dbReference type="EMBL" id="MBB3896708.1"/>
    </source>
</evidence>
<keyword evidence="5" id="KW-1185">Reference proteome</keyword>
<reference evidence="4 5" key="1">
    <citation type="submission" date="2020-08" db="EMBL/GenBank/DDBJ databases">
        <title>Genomic Encyclopedia of Type Strains, Phase IV (KMG-IV): sequencing the most valuable type-strain genomes for metagenomic binning, comparative biology and taxonomic classification.</title>
        <authorList>
            <person name="Goeker M."/>
        </authorList>
    </citation>
    <scope>NUCLEOTIDE SEQUENCE [LARGE SCALE GENOMIC DNA]</scope>
    <source>
        <strain evidence="4 5">DSM 19979</strain>
    </source>
</reference>
<dbReference type="AlphaFoldDB" id="A0A840A451"/>